<dbReference type="Proteomes" id="UP000664521">
    <property type="component" value="Unassembled WGS sequence"/>
</dbReference>
<evidence type="ECO:0000313" key="1">
    <source>
        <dbReference type="EMBL" id="CAF9933518.1"/>
    </source>
</evidence>
<name>A0A8H3IV12_9LECA</name>
<sequence length="338" mass="37653">MAFATVFLESNASYSRSSESLLYKGETIKAINASLGCPETAVSDSTIGAVAMLMAIQSLDTKGEDLGLHSNALQTMIKMRGGIDMLGLDGALKLFILWEDLLCSSMAAEAPHYALTSFSLPGSSTLGYNSFVPGFDLPYELYGGLSTIFRDIRQLTFAVNTQRQLSTAKDLMKLCGIRTAIEYQLLSLKYQRPGLETTDLDHHLEICRLAALAYVQRALHVFLPAYAVIRSLKLQLISSFEEKERKSVNMVETSGPSILLWALFMGGILLSLDEEDEHWFAQRIARHVRAAGITTWAQMESWLRKVCWLDNLYTPTCKSLWQKVEDAVAECRHAEAYL</sequence>
<dbReference type="PANTHER" id="PTHR37540:SF5">
    <property type="entry name" value="TRANSCRIPTION FACTOR DOMAIN-CONTAINING PROTEIN"/>
    <property type="match status" value="1"/>
</dbReference>
<reference evidence="1" key="1">
    <citation type="submission" date="2021-03" db="EMBL/GenBank/DDBJ databases">
        <authorList>
            <person name="Tagirdzhanova G."/>
        </authorList>
    </citation>
    <scope>NUCLEOTIDE SEQUENCE</scope>
</reference>
<dbReference type="AlphaFoldDB" id="A0A8H3IV12"/>
<keyword evidence="2" id="KW-1185">Reference proteome</keyword>
<comment type="caution">
    <text evidence="1">The sequence shown here is derived from an EMBL/GenBank/DDBJ whole genome shotgun (WGS) entry which is preliminary data.</text>
</comment>
<gene>
    <name evidence="1" type="ORF">HETSPECPRED_008684</name>
</gene>
<proteinExistence type="predicted"/>
<evidence type="ECO:0000313" key="2">
    <source>
        <dbReference type="Proteomes" id="UP000664521"/>
    </source>
</evidence>
<accession>A0A8H3IV12</accession>
<dbReference type="PANTHER" id="PTHR37540">
    <property type="entry name" value="TRANSCRIPTION FACTOR (ACR-2), PUTATIVE-RELATED-RELATED"/>
    <property type="match status" value="1"/>
</dbReference>
<dbReference type="InterPro" id="IPR021858">
    <property type="entry name" value="Fun_TF"/>
</dbReference>
<dbReference type="EMBL" id="CAJPDS010000068">
    <property type="protein sequence ID" value="CAF9933518.1"/>
    <property type="molecule type" value="Genomic_DNA"/>
</dbReference>
<dbReference type="OrthoDB" id="4158087at2759"/>
<dbReference type="Pfam" id="PF11951">
    <property type="entry name" value="Fungal_trans_2"/>
    <property type="match status" value="1"/>
</dbReference>
<organism evidence="1 2">
    <name type="scientific">Heterodermia speciosa</name>
    <dbReference type="NCBI Taxonomy" id="116794"/>
    <lineage>
        <taxon>Eukaryota</taxon>
        <taxon>Fungi</taxon>
        <taxon>Dikarya</taxon>
        <taxon>Ascomycota</taxon>
        <taxon>Pezizomycotina</taxon>
        <taxon>Lecanoromycetes</taxon>
        <taxon>OSLEUM clade</taxon>
        <taxon>Lecanoromycetidae</taxon>
        <taxon>Caliciales</taxon>
        <taxon>Physciaceae</taxon>
        <taxon>Heterodermia</taxon>
    </lineage>
</organism>
<protein>
    <submittedName>
        <fullName evidence="1">Uncharacterized protein</fullName>
    </submittedName>
</protein>